<comment type="caution">
    <text evidence="2">The sequence shown here is derived from an EMBL/GenBank/DDBJ whole genome shotgun (WGS) entry which is preliminary data.</text>
</comment>
<accession>A0A8X6WRZ6</accession>
<keyword evidence="3" id="KW-1185">Reference proteome</keyword>
<proteinExistence type="predicted"/>
<dbReference type="AlphaFoldDB" id="A0A8X6WRZ6"/>
<gene>
    <name evidence="2" type="ORF">TNIN_121941</name>
</gene>
<evidence type="ECO:0000313" key="3">
    <source>
        <dbReference type="Proteomes" id="UP000886998"/>
    </source>
</evidence>
<evidence type="ECO:0000313" key="2">
    <source>
        <dbReference type="EMBL" id="GFY38976.1"/>
    </source>
</evidence>
<sequence>MLELDLADDNRESPTRTERRERRPVSIALSPQGENDHDTHKGHFNFHLVNLFEKLSLQIDYHLRCEPSSFTCRWKE</sequence>
<feature type="compositionally biased region" description="Basic and acidic residues" evidence="1">
    <location>
        <begin position="8"/>
        <end position="24"/>
    </location>
</feature>
<dbReference type="Proteomes" id="UP000886998">
    <property type="component" value="Unassembled WGS sequence"/>
</dbReference>
<protein>
    <submittedName>
        <fullName evidence="2">Uncharacterized protein</fullName>
    </submittedName>
</protein>
<reference evidence="2" key="1">
    <citation type="submission" date="2020-08" db="EMBL/GenBank/DDBJ databases">
        <title>Multicomponent nature underlies the extraordinary mechanical properties of spider dragline silk.</title>
        <authorList>
            <person name="Kono N."/>
            <person name="Nakamura H."/>
            <person name="Mori M."/>
            <person name="Yoshida Y."/>
            <person name="Ohtoshi R."/>
            <person name="Malay A.D."/>
            <person name="Moran D.A.P."/>
            <person name="Tomita M."/>
            <person name="Numata K."/>
            <person name="Arakawa K."/>
        </authorList>
    </citation>
    <scope>NUCLEOTIDE SEQUENCE</scope>
</reference>
<evidence type="ECO:0000256" key="1">
    <source>
        <dbReference type="SAM" id="MobiDB-lite"/>
    </source>
</evidence>
<organism evidence="2 3">
    <name type="scientific">Trichonephila inaurata madagascariensis</name>
    <dbReference type="NCBI Taxonomy" id="2747483"/>
    <lineage>
        <taxon>Eukaryota</taxon>
        <taxon>Metazoa</taxon>
        <taxon>Ecdysozoa</taxon>
        <taxon>Arthropoda</taxon>
        <taxon>Chelicerata</taxon>
        <taxon>Arachnida</taxon>
        <taxon>Araneae</taxon>
        <taxon>Araneomorphae</taxon>
        <taxon>Entelegynae</taxon>
        <taxon>Araneoidea</taxon>
        <taxon>Nephilidae</taxon>
        <taxon>Trichonephila</taxon>
        <taxon>Trichonephila inaurata</taxon>
    </lineage>
</organism>
<dbReference type="EMBL" id="BMAV01001134">
    <property type="protein sequence ID" value="GFY38976.1"/>
    <property type="molecule type" value="Genomic_DNA"/>
</dbReference>
<name>A0A8X6WRZ6_9ARAC</name>
<feature type="region of interest" description="Disordered" evidence="1">
    <location>
        <begin position="1"/>
        <end position="39"/>
    </location>
</feature>